<evidence type="ECO:0000313" key="1">
    <source>
        <dbReference type="EMBL" id="CAF0795066.1"/>
    </source>
</evidence>
<reference evidence="1" key="1">
    <citation type="submission" date="2021-02" db="EMBL/GenBank/DDBJ databases">
        <authorList>
            <person name="Nowell W R."/>
        </authorList>
    </citation>
    <scope>NUCLEOTIDE SEQUENCE</scope>
</reference>
<evidence type="ECO:0000313" key="2">
    <source>
        <dbReference type="Proteomes" id="UP000663852"/>
    </source>
</evidence>
<name>A0A813SDG9_ADIRI</name>
<dbReference type="Proteomes" id="UP000663852">
    <property type="component" value="Unassembled WGS sequence"/>
</dbReference>
<sequence length="83" mass="9259">MCIPYNLSRKQDDTIKHRPKSSCSKSFPRGAYDAWPSILRHDLKICGCTLTGSIIGRTQLTSSILKLLDGFKPAGYCRLVICL</sequence>
<proteinExistence type="predicted"/>
<accession>A0A813SDG9</accession>
<comment type="caution">
    <text evidence="1">The sequence shown here is derived from an EMBL/GenBank/DDBJ whole genome shotgun (WGS) entry which is preliminary data.</text>
</comment>
<organism evidence="1 2">
    <name type="scientific">Adineta ricciae</name>
    <name type="common">Rotifer</name>
    <dbReference type="NCBI Taxonomy" id="249248"/>
    <lineage>
        <taxon>Eukaryota</taxon>
        <taxon>Metazoa</taxon>
        <taxon>Spiralia</taxon>
        <taxon>Gnathifera</taxon>
        <taxon>Rotifera</taxon>
        <taxon>Eurotatoria</taxon>
        <taxon>Bdelloidea</taxon>
        <taxon>Adinetida</taxon>
        <taxon>Adinetidae</taxon>
        <taxon>Adineta</taxon>
    </lineage>
</organism>
<protein>
    <submittedName>
        <fullName evidence="1">Uncharacterized protein</fullName>
    </submittedName>
</protein>
<dbReference type="EMBL" id="CAJNOJ010000012">
    <property type="protein sequence ID" value="CAF0795066.1"/>
    <property type="molecule type" value="Genomic_DNA"/>
</dbReference>
<dbReference type="AlphaFoldDB" id="A0A813SDG9"/>
<gene>
    <name evidence="1" type="ORF">EDS130_LOCUS4546</name>
</gene>